<dbReference type="Pfam" id="PF02607">
    <property type="entry name" value="B12-binding_2"/>
    <property type="match status" value="1"/>
</dbReference>
<organism evidence="3 4">
    <name type="scientific">Aporhodopirellula rubra</name>
    <dbReference type="NCBI Taxonomy" id="980271"/>
    <lineage>
        <taxon>Bacteria</taxon>
        <taxon>Pseudomonadati</taxon>
        <taxon>Planctomycetota</taxon>
        <taxon>Planctomycetia</taxon>
        <taxon>Pirellulales</taxon>
        <taxon>Pirellulaceae</taxon>
        <taxon>Aporhodopirellula</taxon>
    </lineage>
</organism>
<dbReference type="GO" id="GO:0031419">
    <property type="term" value="F:cobalamin binding"/>
    <property type="evidence" value="ECO:0007669"/>
    <property type="project" value="InterPro"/>
</dbReference>
<evidence type="ECO:0000259" key="2">
    <source>
        <dbReference type="PROSITE" id="PS51337"/>
    </source>
</evidence>
<dbReference type="Proteomes" id="UP000536179">
    <property type="component" value="Unassembled WGS sequence"/>
</dbReference>
<dbReference type="InterPro" id="IPR036724">
    <property type="entry name" value="Cobalamin-bd_sf"/>
</dbReference>
<dbReference type="InterPro" id="IPR036594">
    <property type="entry name" value="Meth_synthase_dom"/>
</dbReference>
<dbReference type="Gene3D" id="1.10.1660.10">
    <property type="match status" value="1"/>
</dbReference>
<dbReference type="PROSITE" id="PS51337">
    <property type="entry name" value="B12_BINDING_NTER"/>
    <property type="match status" value="1"/>
</dbReference>
<dbReference type="SUPFAM" id="SSF47644">
    <property type="entry name" value="Methionine synthase domain"/>
    <property type="match status" value="1"/>
</dbReference>
<feature type="domain" description="B12-binding N-terminal" evidence="2">
    <location>
        <begin position="63"/>
        <end position="157"/>
    </location>
</feature>
<name>A0A7W5H4E5_9BACT</name>
<accession>A0A7W5H4E5</accession>
<evidence type="ECO:0000313" key="4">
    <source>
        <dbReference type="Proteomes" id="UP000536179"/>
    </source>
</evidence>
<dbReference type="Pfam" id="PF12728">
    <property type="entry name" value="HTH_17"/>
    <property type="match status" value="1"/>
</dbReference>
<gene>
    <name evidence="3" type="ORF">FHS27_000617</name>
</gene>
<evidence type="ECO:0000313" key="3">
    <source>
        <dbReference type="EMBL" id="MBB3204850.1"/>
    </source>
</evidence>
<sequence length="304" mass="33701">MRKWLAVSDAAERLGVSSSTFKRWCKRHDVVLERTPGGHRRISESVLEQLIQEIGISKHSRNSGRNVATILSTENILQLLKSRRAAELRDVVLEACAESSDIVSIIDHSLAPAMWQVGTLWQRGDLQVYEEKMCTETMSQAIDLLVPFIRKDVSAKVDAIGGSMHQGFDTIASKFVSLSLNSIGVSAYDLGPCVPADELAAAANSLDVRVVWSTHTHWDDRSDVIAQHVELRRLLPRDTYIFVGGGGLSLSARHALDFCSFFETLADMAAFTEQNVLRADSKNEDERVRHSTAKSQAMAVKPRN</sequence>
<evidence type="ECO:0000256" key="1">
    <source>
        <dbReference type="SAM" id="MobiDB-lite"/>
    </source>
</evidence>
<dbReference type="Gene3D" id="3.40.50.280">
    <property type="entry name" value="Cobalamin-binding domain"/>
    <property type="match status" value="1"/>
</dbReference>
<keyword evidence="4" id="KW-1185">Reference proteome</keyword>
<dbReference type="SMART" id="SM01018">
    <property type="entry name" value="B12-binding_2"/>
    <property type="match status" value="1"/>
</dbReference>
<feature type="region of interest" description="Disordered" evidence="1">
    <location>
        <begin position="282"/>
        <end position="304"/>
    </location>
</feature>
<dbReference type="SUPFAM" id="SSF52242">
    <property type="entry name" value="Cobalamin (vitamin B12)-binding domain"/>
    <property type="match status" value="1"/>
</dbReference>
<dbReference type="GO" id="GO:0046872">
    <property type="term" value="F:metal ion binding"/>
    <property type="evidence" value="ECO:0007669"/>
    <property type="project" value="InterPro"/>
</dbReference>
<dbReference type="SUPFAM" id="SSF46955">
    <property type="entry name" value="Putative DNA-binding domain"/>
    <property type="match status" value="1"/>
</dbReference>
<dbReference type="InterPro" id="IPR009061">
    <property type="entry name" value="DNA-bd_dom_put_sf"/>
</dbReference>
<dbReference type="InterPro" id="IPR010093">
    <property type="entry name" value="SinI_DNA-bd"/>
</dbReference>
<dbReference type="InterPro" id="IPR003759">
    <property type="entry name" value="Cbl-bd_cap"/>
</dbReference>
<comment type="caution">
    <text evidence="3">The sequence shown here is derived from an EMBL/GenBank/DDBJ whole genome shotgun (WGS) entry which is preliminary data.</text>
</comment>
<dbReference type="GO" id="GO:0003677">
    <property type="term" value="F:DNA binding"/>
    <property type="evidence" value="ECO:0007669"/>
    <property type="project" value="InterPro"/>
</dbReference>
<dbReference type="AlphaFoldDB" id="A0A7W5H4E5"/>
<dbReference type="EMBL" id="JACHXU010000002">
    <property type="protein sequence ID" value="MBB3204850.1"/>
    <property type="molecule type" value="Genomic_DNA"/>
</dbReference>
<dbReference type="NCBIfam" id="TIGR01764">
    <property type="entry name" value="excise"/>
    <property type="match status" value="1"/>
</dbReference>
<dbReference type="RefSeq" id="WP_184301529.1">
    <property type="nucleotide sequence ID" value="NZ_JACHXU010000002.1"/>
</dbReference>
<dbReference type="Gene3D" id="1.10.1240.10">
    <property type="entry name" value="Methionine synthase domain"/>
    <property type="match status" value="1"/>
</dbReference>
<dbReference type="InterPro" id="IPR041657">
    <property type="entry name" value="HTH_17"/>
</dbReference>
<proteinExistence type="predicted"/>
<reference evidence="3 4" key="1">
    <citation type="submission" date="2020-08" db="EMBL/GenBank/DDBJ databases">
        <title>Genomic Encyclopedia of Type Strains, Phase III (KMG-III): the genomes of soil and plant-associated and newly described type strains.</title>
        <authorList>
            <person name="Whitman W."/>
        </authorList>
    </citation>
    <scope>NUCLEOTIDE SEQUENCE [LARGE SCALE GENOMIC DNA]</scope>
    <source>
        <strain evidence="3 4">CECT 8075</strain>
    </source>
</reference>
<protein>
    <submittedName>
        <fullName evidence="3">Excisionase family DNA binding protein</fullName>
    </submittedName>
</protein>